<accession>A0A917RM94</accession>
<dbReference type="InterPro" id="IPR041726">
    <property type="entry name" value="ACAD10_11_N"/>
</dbReference>
<dbReference type="CDD" id="cd05154">
    <property type="entry name" value="ACAD10_11_N-like"/>
    <property type="match status" value="1"/>
</dbReference>
<evidence type="ECO:0000259" key="1">
    <source>
        <dbReference type="Pfam" id="PF01636"/>
    </source>
</evidence>
<gene>
    <name evidence="2" type="ORF">GCM10011588_29710</name>
</gene>
<protein>
    <recommendedName>
        <fullName evidence="1">Aminoglycoside phosphotransferase domain-containing protein</fullName>
    </recommendedName>
</protein>
<dbReference type="InterPro" id="IPR002575">
    <property type="entry name" value="Aminoglycoside_PTrfase"/>
</dbReference>
<name>A0A917RM94_9NOCA</name>
<proteinExistence type="predicted"/>
<keyword evidence="3" id="KW-1185">Reference proteome</keyword>
<dbReference type="EMBL" id="BMMH01000005">
    <property type="protein sequence ID" value="GGL13361.1"/>
    <property type="molecule type" value="Genomic_DNA"/>
</dbReference>
<dbReference type="Gene3D" id="3.90.1200.10">
    <property type="match status" value="1"/>
</dbReference>
<evidence type="ECO:0000313" key="3">
    <source>
        <dbReference type="Proteomes" id="UP000638263"/>
    </source>
</evidence>
<reference evidence="2" key="1">
    <citation type="journal article" date="2014" name="Int. J. Syst. Evol. Microbiol.">
        <title>Complete genome sequence of Corynebacterium casei LMG S-19264T (=DSM 44701T), isolated from a smear-ripened cheese.</title>
        <authorList>
            <consortium name="US DOE Joint Genome Institute (JGI-PGF)"/>
            <person name="Walter F."/>
            <person name="Albersmeier A."/>
            <person name="Kalinowski J."/>
            <person name="Ruckert C."/>
        </authorList>
    </citation>
    <scope>NUCLEOTIDE SEQUENCE</scope>
    <source>
        <strain evidence="2">CGMCC 4.3508</strain>
    </source>
</reference>
<dbReference type="SUPFAM" id="SSF56112">
    <property type="entry name" value="Protein kinase-like (PK-like)"/>
    <property type="match status" value="1"/>
</dbReference>
<reference evidence="2" key="2">
    <citation type="submission" date="2020-09" db="EMBL/GenBank/DDBJ databases">
        <authorList>
            <person name="Sun Q."/>
            <person name="Zhou Y."/>
        </authorList>
    </citation>
    <scope>NUCLEOTIDE SEQUENCE</scope>
    <source>
        <strain evidence="2">CGMCC 4.3508</strain>
    </source>
</reference>
<dbReference type="AlphaFoldDB" id="A0A917RM94"/>
<organism evidence="2 3">
    <name type="scientific">Nocardia jinanensis</name>
    <dbReference type="NCBI Taxonomy" id="382504"/>
    <lineage>
        <taxon>Bacteria</taxon>
        <taxon>Bacillati</taxon>
        <taxon>Actinomycetota</taxon>
        <taxon>Actinomycetes</taxon>
        <taxon>Mycobacteriales</taxon>
        <taxon>Nocardiaceae</taxon>
        <taxon>Nocardia</taxon>
    </lineage>
</organism>
<dbReference type="RefSeq" id="WP_229718780.1">
    <property type="nucleotide sequence ID" value="NZ_BMMH01000005.1"/>
</dbReference>
<sequence length="452" mass="51429">MTIDRPQGENVPTEESVRDWLRSELGEVVRMEQQARWRPCWFVDVVRDGKTLPLYVRGPRVDTEPPFTLNHEMTFHRLLEDAGLPVPHVHGSSDEPNFYVMDRIDGVFEFTDSTDAQRHAVVDQYLRALARLHSLDTRPFVEAGIAKAPSPDLSWQPGIAAFERAYRSTKQRPDPLMEWALAWLFRNPPDTGGREAPVVWDSGQFLHRDGRMLTLMDLELGHLGDPMMDLAGWRMRDTIINYGDFNDLYSRYAEYRGEPVDLDAIRWHHFAFTLSNQLSFHSALAAPPLGSAYMTNLQWCTETNVMVVEAYAENAGVELERLDVPSPDISPAAAAFGHLVASLRSFPATDDISRYEARMAFRLARHLQRFDEIGQKVADADLDDLEPLLGYRPAAWQEGEEALEKFVVADGGSHDDELLRLFNRRTQRAQMLLGPEGSAIVQHHRVQAFPPR</sequence>
<comment type="caution">
    <text evidence="2">The sequence shown here is derived from an EMBL/GenBank/DDBJ whole genome shotgun (WGS) entry which is preliminary data.</text>
</comment>
<dbReference type="Proteomes" id="UP000638263">
    <property type="component" value="Unassembled WGS sequence"/>
</dbReference>
<evidence type="ECO:0000313" key="2">
    <source>
        <dbReference type="EMBL" id="GGL13361.1"/>
    </source>
</evidence>
<dbReference type="Pfam" id="PF01636">
    <property type="entry name" value="APH"/>
    <property type="match status" value="1"/>
</dbReference>
<feature type="domain" description="Aminoglycoside phosphotransferase" evidence="1">
    <location>
        <begin position="53"/>
        <end position="232"/>
    </location>
</feature>
<dbReference type="InterPro" id="IPR011009">
    <property type="entry name" value="Kinase-like_dom_sf"/>
</dbReference>